<sequence>MTSSEDQFIEVFDDFKVLRLPYEQGEDKRQFSMYIFLPNAKDGLSALVGKAAYEFELLEHNLPLIQREVNDFRIPRFKFSFDLETSDMLKELGVILPFFSGVNEEGIEAAAATVAEMGEGDVDECDPTGIDFIADHPFLFLIREVSTRT</sequence>
<protein>
    <submittedName>
        <fullName evidence="3">Serpin-ZX</fullName>
    </submittedName>
</protein>
<feature type="domain" description="Serpin" evidence="2">
    <location>
        <begin position="3"/>
        <end position="95"/>
    </location>
</feature>
<name>A0A392QKE7_9FABA</name>
<accession>A0A392QKE7</accession>
<organism evidence="3 4">
    <name type="scientific">Trifolium medium</name>
    <dbReference type="NCBI Taxonomy" id="97028"/>
    <lineage>
        <taxon>Eukaryota</taxon>
        <taxon>Viridiplantae</taxon>
        <taxon>Streptophyta</taxon>
        <taxon>Embryophyta</taxon>
        <taxon>Tracheophyta</taxon>
        <taxon>Spermatophyta</taxon>
        <taxon>Magnoliopsida</taxon>
        <taxon>eudicotyledons</taxon>
        <taxon>Gunneridae</taxon>
        <taxon>Pentapetalae</taxon>
        <taxon>rosids</taxon>
        <taxon>fabids</taxon>
        <taxon>Fabales</taxon>
        <taxon>Fabaceae</taxon>
        <taxon>Papilionoideae</taxon>
        <taxon>50 kb inversion clade</taxon>
        <taxon>NPAAA clade</taxon>
        <taxon>Hologalegina</taxon>
        <taxon>IRL clade</taxon>
        <taxon>Trifolieae</taxon>
        <taxon>Trifolium</taxon>
    </lineage>
</organism>
<reference evidence="3 4" key="1">
    <citation type="journal article" date="2018" name="Front. Plant Sci.">
        <title>Red Clover (Trifolium pratense) and Zigzag Clover (T. medium) - A Picture of Genomic Similarities and Differences.</title>
        <authorList>
            <person name="Dluhosova J."/>
            <person name="Istvanek J."/>
            <person name="Nedelnik J."/>
            <person name="Repkova J."/>
        </authorList>
    </citation>
    <scope>NUCLEOTIDE SEQUENCE [LARGE SCALE GENOMIC DNA]</scope>
    <source>
        <strain evidence="4">cv. 10/8</strain>
        <tissue evidence="3">Leaf</tissue>
    </source>
</reference>
<dbReference type="InterPro" id="IPR023796">
    <property type="entry name" value="Serpin_dom"/>
</dbReference>
<dbReference type="EMBL" id="LXQA010141339">
    <property type="protein sequence ID" value="MCI24419.1"/>
    <property type="molecule type" value="Genomic_DNA"/>
</dbReference>
<dbReference type="Gene3D" id="2.30.39.10">
    <property type="entry name" value="Alpha-1-antitrypsin, domain 1"/>
    <property type="match status" value="1"/>
</dbReference>
<dbReference type="Pfam" id="PF00079">
    <property type="entry name" value="Serpin"/>
    <property type="match status" value="2"/>
</dbReference>
<comment type="caution">
    <text evidence="3">The sequence shown here is derived from an EMBL/GenBank/DDBJ whole genome shotgun (WGS) entry which is preliminary data.</text>
</comment>
<evidence type="ECO:0000256" key="1">
    <source>
        <dbReference type="ARBA" id="ARBA00009500"/>
    </source>
</evidence>
<gene>
    <name evidence="3" type="ORF">A2U01_0045602</name>
</gene>
<feature type="non-terminal residue" evidence="3">
    <location>
        <position position="149"/>
    </location>
</feature>
<feature type="domain" description="Serpin" evidence="2">
    <location>
        <begin position="102"/>
        <end position="148"/>
    </location>
</feature>
<dbReference type="InterPro" id="IPR042185">
    <property type="entry name" value="Serpin_sf_2"/>
</dbReference>
<dbReference type="InterPro" id="IPR036186">
    <property type="entry name" value="Serpin_sf"/>
</dbReference>
<dbReference type="PANTHER" id="PTHR11461:SF211">
    <property type="entry name" value="GH10112P-RELATED"/>
    <property type="match status" value="1"/>
</dbReference>
<dbReference type="SUPFAM" id="SSF56574">
    <property type="entry name" value="Serpins"/>
    <property type="match status" value="1"/>
</dbReference>
<comment type="similarity">
    <text evidence="1">Belongs to the serpin family.</text>
</comment>
<dbReference type="Proteomes" id="UP000265520">
    <property type="component" value="Unassembled WGS sequence"/>
</dbReference>
<dbReference type="InterPro" id="IPR042178">
    <property type="entry name" value="Serpin_sf_1"/>
</dbReference>
<evidence type="ECO:0000313" key="3">
    <source>
        <dbReference type="EMBL" id="MCI24419.1"/>
    </source>
</evidence>
<proteinExistence type="inferred from homology"/>
<dbReference type="InterPro" id="IPR000215">
    <property type="entry name" value="Serpin_fam"/>
</dbReference>
<dbReference type="GO" id="GO:0004867">
    <property type="term" value="F:serine-type endopeptidase inhibitor activity"/>
    <property type="evidence" value="ECO:0007669"/>
    <property type="project" value="InterPro"/>
</dbReference>
<dbReference type="GO" id="GO:0005615">
    <property type="term" value="C:extracellular space"/>
    <property type="evidence" value="ECO:0007669"/>
    <property type="project" value="InterPro"/>
</dbReference>
<dbReference type="PANTHER" id="PTHR11461">
    <property type="entry name" value="SERINE PROTEASE INHIBITOR, SERPIN"/>
    <property type="match status" value="1"/>
</dbReference>
<dbReference type="Gene3D" id="3.30.497.10">
    <property type="entry name" value="Antithrombin, subunit I, domain 2"/>
    <property type="match status" value="1"/>
</dbReference>
<dbReference type="AlphaFoldDB" id="A0A392QKE7"/>
<evidence type="ECO:0000313" key="4">
    <source>
        <dbReference type="Proteomes" id="UP000265520"/>
    </source>
</evidence>
<evidence type="ECO:0000259" key="2">
    <source>
        <dbReference type="Pfam" id="PF00079"/>
    </source>
</evidence>
<keyword evidence="4" id="KW-1185">Reference proteome</keyword>